<dbReference type="SUPFAM" id="SSF53448">
    <property type="entry name" value="Nucleotide-diphospho-sugar transferases"/>
    <property type="match status" value="1"/>
</dbReference>
<dbReference type="GO" id="GO:0016758">
    <property type="term" value="F:hexosyltransferase activity"/>
    <property type="evidence" value="ECO:0007669"/>
    <property type="project" value="UniProtKB-ARBA"/>
</dbReference>
<sequence>MENSVDIVLAIYKPDHYLLEQLDSIMLQTCYRFIERIIIVNDSDEIDESIYESLMTYEKVCYYVNTSRNHGAKNNFAFALTLSEAKYIMTCDQDDVWNKDKIQLSINRLSSLEAEVEFNTPCLIASDVKVVDSELSIIHNSFQKYRGTNRKKHKTYSSLLLRNIFPGCSMAFNRALLKIALPIPEPAIMHDWWLLNVAILKGKVSFIDQATMLYRQHDNNTLGANKSSLLASLKKRSISKNIGLAKTQFDEILFQLHELNKRYGIKPYFDSSFLSNPSKLNLIKFILFNYPYPVTKKLAIIFSILLHNIK</sequence>
<comment type="caution">
    <text evidence="3">The sequence shown here is derived from an EMBL/GenBank/DDBJ whole genome shotgun (WGS) entry which is preliminary data.</text>
</comment>
<evidence type="ECO:0000259" key="1">
    <source>
        <dbReference type="Pfam" id="PF00535"/>
    </source>
</evidence>
<dbReference type="Gene3D" id="3.90.550.10">
    <property type="entry name" value="Spore Coat Polysaccharide Biosynthesis Protein SpsA, Chain A"/>
    <property type="match status" value="1"/>
</dbReference>
<name>A0AAP8MSU3_9VIBR</name>
<dbReference type="InterPro" id="IPR029044">
    <property type="entry name" value="Nucleotide-diphossugar_trans"/>
</dbReference>
<dbReference type="AlphaFoldDB" id="A0AAP8MSU3"/>
<feature type="domain" description="Glycosyltransferase 2-like" evidence="1">
    <location>
        <begin position="7"/>
        <end position="116"/>
    </location>
</feature>
<dbReference type="PANTHER" id="PTHR22916:SF3">
    <property type="entry name" value="UDP-GLCNAC:BETAGAL BETA-1,3-N-ACETYLGLUCOSAMINYLTRANSFERASE-LIKE PROTEIN 1"/>
    <property type="match status" value="1"/>
</dbReference>
<dbReference type="Pfam" id="PF00535">
    <property type="entry name" value="Glycos_transf_2"/>
    <property type="match status" value="1"/>
</dbReference>
<dbReference type="EMBL" id="JABCJR010000024">
    <property type="protein sequence ID" value="NMR70871.1"/>
    <property type="molecule type" value="Genomic_DNA"/>
</dbReference>
<organism evidence="3 4">
    <name type="scientific">Vibrio breoganii</name>
    <dbReference type="NCBI Taxonomy" id="553239"/>
    <lineage>
        <taxon>Bacteria</taxon>
        <taxon>Pseudomonadati</taxon>
        <taxon>Pseudomonadota</taxon>
        <taxon>Gammaproteobacteria</taxon>
        <taxon>Vibrionales</taxon>
        <taxon>Vibrionaceae</taxon>
        <taxon>Vibrio</taxon>
    </lineage>
</organism>
<dbReference type="RefSeq" id="WP_102443332.1">
    <property type="nucleotide sequence ID" value="NZ_JABBXC010000021.1"/>
</dbReference>
<evidence type="ECO:0000313" key="3">
    <source>
        <dbReference type="EMBL" id="PMP05667.1"/>
    </source>
</evidence>
<reference evidence="4" key="1">
    <citation type="submission" date="2016-07" db="EMBL/GenBank/DDBJ databases">
        <title>Nontailed viruses are major unrecognized killers of bacteria in the ocean.</title>
        <authorList>
            <person name="Kauffman K."/>
            <person name="Hussain F."/>
            <person name="Yang J."/>
            <person name="Arevalo P."/>
            <person name="Brown J."/>
            <person name="Cutler M."/>
            <person name="Kelly L."/>
            <person name="Polz M.F."/>
        </authorList>
    </citation>
    <scope>NUCLEOTIDE SEQUENCE [LARGE SCALE GENOMIC DNA]</scope>
    <source>
        <strain evidence="4">10N.222.49.A5</strain>
    </source>
</reference>
<evidence type="ECO:0000313" key="5">
    <source>
        <dbReference type="Proteomes" id="UP000590068"/>
    </source>
</evidence>
<keyword evidence="5" id="KW-1185">Reference proteome</keyword>
<dbReference type="EMBL" id="MDBO01000136">
    <property type="protein sequence ID" value="PMP05667.1"/>
    <property type="molecule type" value="Genomic_DNA"/>
</dbReference>
<dbReference type="Proteomes" id="UP000590068">
    <property type="component" value="Unassembled WGS sequence"/>
</dbReference>
<reference evidence="2 5" key="4">
    <citation type="submission" date="2020-04" db="EMBL/GenBank/DDBJ databases">
        <title>WGS-Seq of Vibrio isolated by the O'Toole Lab.</title>
        <authorList>
            <person name="Mckone K.P."/>
            <person name="Whitaker R."/>
            <person name="Sevigney J.L."/>
            <person name="Herring J.B."/>
            <person name="O'Toole G."/>
        </authorList>
    </citation>
    <scope>NUCLEOTIDE SEQUENCE [LARGE SCALE GENOMIC DNA]</scope>
    <source>
        <strain evidence="2 5">BS_02</strain>
    </source>
</reference>
<reference evidence="3" key="3">
    <citation type="journal article" date="2018" name="Nature">
        <title>A major lineage of non-tailed dsDNA viruses as unrecognized killers of marine bacteria.</title>
        <authorList>
            <person name="Kauffman K.M."/>
            <person name="Hussain F.A."/>
            <person name="Yang J."/>
            <person name="Arevalo P."/>
            <person name="Brown J.M."/>
            <person name="Chang W.K."/>
            <person name="VanInsberghe D."/>
            <person name="Elsherbini J."/>
            <person name="Sharma R.S."/>
            <person name="Cutler M.B."/>
            <person name="Kelly L."/>
            <person name="Polz M.F."/>
        </authorList>
    </citation>
    <scope>NUCLEOTIDE SEQUENCE</scope>
    <source>
        <strain evidence="3">10N.222.49.A5</strain>
    </source>
</reference>
<dbReference type="Proteomes" id="UP000235611">
    <property type="component" value="Unassembled WGS sequence"/>
</dbReference>
<proteinExistence type="predicted"/>
<gene>
    <name evidence="3" type="ORF">BCS93_18535</name>
    <name evidence="2" type="ORF">HJ568_13030</name>
</gene>
<dbReference type="InterPro" id="IPR001173">
    <property type="entry name" value="Glyco_trans_2-like"/>
</dbReference>
<protein>
    <submittedName>
        <fullName evidence="2">Glycosyltransferase</fullName>
    </submittedName>
</protein>
<accession>A0AAP8MSU3</accession>
<evidence type="ECO:0000313" key="2">
    <source>
        <dbReference type="EMBL" id="NMR70871.1"/>
    </source>
</evidence>
<reference evidence="3" key="2">
    <citation type="submission" date="2016-07" db="EMBL/GenBank/DDBJ databases">
        <authorList>
            <person name="Kauffman K."/>
            <person name="Arevalo P."/>
            <person name="Polz M.F."/>
        </authorList>
    </citation>
    <scope>NUCLEOTIDE SEQUENCE</scope>
    <source>
        <strain evidence="3">10N.222.49.A5</strain>
    </source>
</reference>
<evidence type="ECO:0000313" key="4">
    <source>
        <dbReference type="Proteomes" id="UP000235611"/>
    </source>
</evidence>
<dbReference type="PANTHER" id="PTHR22916">
    <property type="entry name" value="GLYCOSYLTRANSFERASE"/>
    <property type="match status" value="1"/>
</dbReference>